<keyword evidence="9" id="KW-0677">Repeat</keyword>
<dbReference type="GO" id="GO:0005615">
    <property type="term" value="C:extracellular space"/>
    <property type="evidence" value="ECO:0007669"/>
    <property type="project" value="InterPro"/>
</dbReference>
<keyword evidence="8 15" id="KW-0479">Metal-binding</keyword>
<keyword evidence="12" id="KW-0106">Calcium</keyword>
<dbReference type="InterPro" id="IPR034033">
    <property type="entry name" value="Serralysin-like"/>
</dbReference>
<protein>
    <recommendedName>
        <fullName evidence="5">serralysin</fullName>
        <ecNumber evidence="5">3.4.24.40</ecNumber>
    </recommendedName>
</protein>
<dbReference type="SUPFAM" id="SSF55486">
    <property type="entry name" value="Metalloproteases ('zincins'), catalytic domain"/>
    <property type="match status" value="1"/>
</dbReference>
<dbReference type="AlphaFoldDB" id="A0A1Q4NY84"/>
<dbReference type="PANTHER" id="PTHR10201">
    <property type="entry name" value="MATRIX METALLOPROTEINASE"/>
    <property type="match status" value="1"/>
</dbReference>
<dbReference type="GO" id="GO:0031012">
    <property type="term" value="C:extracellular matrix"/>
    <property type="evidence" value="ECO:0007669"/>
    <property type="project" value="InterPro"/>
</dbReference>
<keyword evidence="6" id="KW-0964">Secreted</keyword>
<comment type="caution">
    <text evidence="17">The sequence shown here is derived from an EMBL/GenBank/DDBJ whole genome shotgun (WGS) entry which is preliminary data.</text>
</comment>
<evidence type="ECO:0000256" key="1">
    <source>
        <dbReference type="ARBA" id="ARBA00001609"/>
    </source>
</evidence>
<evidence type="ECO:0000256" key="3">
    <source>
        <dbReference type="ARBA" id="ARBA00004613"/>
    </source>
</evidence>
<feature type="binding site" evidence="15">
    <location>
        <position position="184"/>
    </location>
    <ligand>
        <name>Zn(2+)</name>
        <dbReference type="ChEBI" id="CHEBI:29105"/>
        <note>catalytic</note>
    </ligand>
</feature>
<gene>
    <name evidence="17" type="ORF">BHU62_15940</name>
</gene>
<dbReference type="PIRSF" id="PIRSF001205">
    <property type="entry name" value="Peptidase_M10B"/>
    <property type="match status" value="1"/>
</dbReference>
<sequence length="477" mass="50896">MEIKVMSSSNASVKAEGVLALLGAYKPDEDDTITVLHPSKTFENAGLELVRGDRSWHDKGVTDTPVSLTFSFWEKAPGNMSSMGIGGFSSFNAEQREQAKLSLQSWSDVANITFTETSNAAAANIKFGLFDYSSRGSYAFAYNPDSSPSVAGQTWYNAKNHTFVNNQIHENEYGRQTFTHEIGHALGLQHPGDYNAAPGVSITYGKDATYFEDSRAHSVMSYFSESNTGQDFKGAYSSGPLLNDITAIQHFYGANMNTRTGDTVYGFNSNTDRDFLTATSAQDKIIFTAWDAGGNDTFDFSGFSQNQRINLNEKAFSDVGGLKGNVSIAAGVTIENAIGGSGNDVLVGNAADNVLKGGAGDDVLYGGKGADQLWGGAGKDTFVYFAADESTAAAPDWIRDFVRGEDKIDLTLFNTGSADGIRFVDQFSGKAGEAMLSYDAQNHVSDVAINLGGAFGGSDFLVKVVGQPLDAGDFVLA</sequence>
<evidence type="ECO:0000256" key="14">
    <source>
        <dbReference type="PIRSR" id="PIRSR001205-1"/>
    </source>
</evidence>
<reference evidence="17 18" key="1">
    <citation type="submission" date="2016-09" db="EMBL/GenBank/DDBJ databases">
        <title>Serratia marcescens MSU-97 and epiphytic antimycotic-producing bacteria.</title>
        <authorList>
            <person name="Matilla M.A."/>
        </authorList>
    </citation>
    <scope>NUCLEOTIDE SEQUENCE [LARGE SCALE GENOMIC DNA]</scope>
    <source>
        <strain evidence="17 18">MSU-97</strain>
    </source>
</reference>
<dbReference type="Pfam" id="PF00353">
    <property type="entry name" value="HemolysinCabind"/>
    <property type="match status" value="1"/>
</dbReference>
<accession>A0A1Q4NY84</accession>
<dbReference type="InterPro" id="IPR018511">
    <property type="entry name" value="Hemolysin-typ_Ca-bd_CS"/>
</dbReference>
<dbReference type="GO" id="GO:0005509">
    <property type="term" value="F:calcium ion binding"/>
    <property type="evidence" value="ECO:0007669"/>
    <property type="project" value="InterPro"/>
</dbReference>
<dbReference type="InterPro" id="IPR001343">
    <property type="entry name" value="Hemolysn_Ca-bd"/>
</dbReference>
<proteinExistence type="inferred from homology"/>
<feature type="binding site" evidence="15">
    <location>
        <position position="180"/>
    </location>
    <ligand>
        <name>Zn(2+)</name>
        <dbReference type="ChEBI" id="CHEBI:29105"/>
        <note>catalytic</note>
    </ligand>
</feature>
<dbReference type="InterPro" id="IPR024079">
    <property type="entry name" value="MetalloPept_cat_dom_sf"/>
</dbReference>
<comment type="cofactor">
    <cofactor evidence="15">
        <name>Zn(2+)</name>
        <dbReference type="ChEBI" id="CHEBI:29105"/>
    </cofactor>
    <text evidence="15">Binds 1 zinc ion per subunit.</text>
</comment>
<dbReference type="SUPFAM" id="SSF51120">
    <property type="entry name" value="beta-Roll"/>
    <property type="match status" value="1"/>
</dbReference>
<dbReference type="GO" id="GO:0004222">
    <property type="term" value="F:metalloendopeptidase activity"/>
    <property type="evidence" value="ECO:0007669"/>
    <property type="project" value="InterPro"/>
</dbReference>
<evidence type="ECO:0000256" key="10">
    <source>
        <dbReference type="ARBA" id="ARBA00022801"/>
    </source>
</evidence>
<evidence type="ECO:0000313" key="17">
    <source>
        <dbReference type="EMBL" id="OKB65852.1"/>
    </source>
</evidence>
<dbReference type="Proteomes" id="UP000185770">
    <property type="component" value="Unassembled WGS sequence"/>
</dbReference>
<evidence type="ECO:0000256" key="13">
    <source>
        <dbReference type="ARBA" id="ARBA00023049"/>
    </source>
</evidence>
<feature type="binding site" evidence="15">
    <location>
        <position position="190"/>
    </location>
    <ligand>
        <name>Zn(2+)</name>
        <dbReference type="ChEBI" id="CHEBI:29105"/>
        <note>catalytic</note>
    </ligand>
</feature>
<dbReference type="InterPro" id="IPR016294">
    <property type="entry name" value="Pept_M10B"/>
</dbReference>
<dbReference type="NCBIfam" id="NF035945">
    <property type="entry name" value="Zn_serralysin"/>
    <property type="match status" value="1"/>
</dbReference>
<comment type="cofactor">
    <cofactor evidence="2">
        <name>Ca(2+)</name>
        <dbReference type="ChEBI" id="CHEBI:29108"/>
    </cofactor>
</comment>
<name>A0A1Q4NY84_SERMA</name>
<dbReference type="GO" id="GO:0008270">
    <property type="term" value="F:zinc ion binding"/>
    <property type="evidence" value="ECO:0007669"/>
    <property type="project" value="InterPro"/>
</dbReference>
<evidence type="ECO:0000256" key="7">
    <source>
        <dbReference type="ARBA" id="ARBA00022670"/>
    </source>
</evidence>
<dbReference type="InterPro" id="IPR001818">
    <property type="entry name" value="Pept_M10_metallopeptidase"/>
</dbReference>
<evidence type="ECO:0000259" key="16">
    <source>
        <dbReference type="SMART" id="SM00235"/>
    </source>
</evidence>
<keyword evidence="13" id="KW-0482">Metalloprotease</keyword>
<evidence type="ECO:0000256" key="6">
    <source>
        <dbReference type="ARBA" id="ARBA00022525"/>
    </source>
</evidence>
<dbReference type="PROSITE" id="PS00330">
    <property type="entry name" value="HEMOLYSIN_CALCIUM"/>
    <property type="match status" value="1"/>
</dbReference>
<dbReference type="InterPro" id="IPR011049">
    <property type="entry name" value="Serralysin-like_metalloprot_C"/>
</dbReference>
<dbReference type="PANTHER" id="PTHR10201:SF323">
    <property type="entry name" value="MATRIX METALLOPROTEINASE-21"/>
    <property type="match status" value="1"/>
</dbReference>
<dbReference type="PRINTS" id="PR00313">
    <property type="entry name" value="CABNDNGRPT"/>
</dbReference>
<dbReference type="SMART" id="SM00235">
    <property type="entry name" value="ZnMc"/>
    <property type="match status" value="1"/>
</dbReference>
<evidence type="ECO:0000256" key="15">
    <source>
        <dbReference type="PIRSR" id="PIRSR001205-2"/>
    </source>
</evidence>
<dbReference type="EMBL" id="MJAO01000015">
    <property type="protein sequence ID" value="OKB65852.1"/>
    <property type="molecule type" value="Genomic_DNA"/>
</dbReference>
<dbReference type="InterPro" id="IPR006026">
    <property type="entry name" value="Peptidase_Metallo"/>
</dbReference>
<dbReference type="EC" id="3.4.24.40" evidence="5"/>
<comment type="similarity">
    <text evidence="4">Belongs to the peptidase M10B family.</text>
</comment>
<dbReference type="Gene3D" id="3.40.390.10">
    <property type="entry name" value="Collagenase (Catalytic Domain)"/>
    <property type="match status" value="1"/>
</dbReference>
<dbReference type="CDD" id="cd04277">
    <property type="entry name" value="ZnMc_serralysin_like"/>
    <property type="match status" value="1"/>
</dbReference>
<evidence type="ECO:0000256" key="8">
    <source>
        <dbReference type="ARBA" id="ARBA00022723"/>
    </source>
</evidence>
<evidence type="ECO:0000256" key="4">
    <source>
        <dbReference type="ARBA" id="ARBA00009490"/>
    </source>
</evidence>
<dbReference type="GO" id="GO:0006508">
    <property type="term" value="P:proteolysis"/>
    <property type="evidence" value="ECO:0007669"/>
    <property type="project" value="UniProtKB-KW"/>
</dbReference>
<dbReference type="Pfam" id="PF00413">
    <property type="entry name" value="Peptidase_M10"/>
    <property type="match status" value="1"/>
</dbReference>
<evidence type="ECO:0000256" key="9">
    <source>
        <dbReference type="ARBA" id="ARBA00022737"/>
    </source>
</evidence>
<evidence type="ECO:0000313" key="18">
    <source>
        <dbReference type="Proteomes" id="UP000185770"/>
    </source>
</evidence>
<comment type="subcellular location">
    <subcellularLocation>
        <location evidence="3">Secreted</location>
    </subcellularLocation>
</comment>
<keyword evidence="11 15" id="KW-0862">Zinc</keyword>
<evidence type="ECO:0000256" key="5">
    <source>
        <dbReference type="ARBA" id="ARBA00012422"/>
    </source>
</evidence>
<feature type="active site" evidence="14">
    <location>
        <position position="181"/>
    </location>
</feature>
<evidence type="ECO:0000256" key="12">
    <source>
        <dbReference type="ARBA" id="ARBA00022837"/>
    </source>
</evidence>
<evidence type="ECO:0000256" key="11">
    <source>
        <dbReference type="ARBA" id="ARBA00022833"/>
    </source>
</evidence>
<feature type="domain" description="Peptidase metallopeptidase" evidence="16">
    <location>
        <begin position="69"/>
        <end position="238"/>
    </location>
</feature>
<dbReference type="Pfam" id="PF08548">
    <property type="entry name" value="Peptidase_M10_C"/>
    <property type="match status" value="1"/>
</dbReference>
<organism evidence="17 18">
    <name type="scientific">Serratia marcescens</name>
    <dbReference type="NCBI Taxonomy" id="615"/>
    <lineage>
        <taxon>Bacteria</taxon>
        <taxon>Pseudomonadati</taxon>
        <taxon>Pseudomonadota</taxon>
        <taxon>Gammaproteobacteria</taxon>
        <taxon>Enterobacterales</taxon>
        <taxon>Yersiniaceae</taxon>
        <taxon>Serratia</taxon>
    </lineage>
</organism>
<keyword evidence="7" id="KW-0645">Protease</keyword>
<keyword evidence="10" id="KW-0378">Hydrolase</keyword>
<dbReference type="Gene3D" id="2.150.10.10">
    <property type="entry name" value="Serralysin-like metalloprotease, C-terminal"/>
    <property type="match status" value="1"/>
</dbReference>
<comment type="catalytic activity">
    <reaction evidence="1">
        <text>Preferential cleavage of bonds with hydrophobic residues in P1'.</text>
        <dbReference type="EC" id="3.4.24.40"/>
    </reaction>
</comment>
<evidence type="ECO:0000256" key="2">
    <source>
        <dbReference type="ARBA" id="ARBA00001913"/>
    </source>
</evidence>
<dbReference type="InterPro" id="IPR013858">
    <property type="entry name" value="Peptidase_M10B_C"/>
</dbReference>